<dbReference type="PANTHER" id="PTHR42859:SF2">
    <property type="entry name" value="FERREDOXIN"/>
    <property type="match status" value="1"/>
</dbReference>
<evidence type="ECO:0000256" key="3">
    <source>
        <dbReference type="ARBA" id="ARBA00022448"/>
    </source>
</evidence>
<feature type="domain" description="4Fe-4S ferredoxin-type" evidence="10">
    <location>
        <begin position="31"/>
        <end position="60"/>
    </location>
</feature>
<dbReference type="SUPFAM" id="SSF54862">
    <property type="entry name" value="4Fe-4S ferredoxins"/>
    <property type="match status" value="1"/>
</dbReference>
<comment type="cofactor">
    <cofactor evidence="1">
        <name>[3Fe-4S] cluster</name>
        <dbReference type="ChEBI" id="CHEBI:21137"/>
    </cofactor>
</comment>
<sequence>MAYVITSRCAGFKDGACREVCPCDCIYDAGEQFVINPDDCIDCGACVTACPVEAIFADIDLPAEHSAALHFNRAFFES</sequence>
<dbReference type="Pfam" id="PF00037">
    <property type="entry name" value="Fer4"/>
    <property type="match status" value="1"/>
</dbReference>
<comment type="caution">
    <text evidence="11">The sequence shown here is derived from an EMBL/GenBank/DDBJ whole genome shotgun (WGS) entry which is preliminary data.</text>
</comment>
<dbReference type="PRINTS" id="PR00354">
    <property type="entry name" value="7FE8SFRDOXIN"/>
</dbReference>
<gene>
    <name evidence="11" type="ORF">GCM10008957_05130</name>
</gene>
<evidence type="ECO:0000256" key="9">
    <source>
        <dbReference type="RuleBase" id="RU365098"/>
    </source>
</evidence>
<dbReference type="Proteomes" id="UP000603865">
    <property type="component" value="Unassembled WGS sequence"/>
</dbReference>
<dbReference type="PROSITE" id="PS51379">
    <property type="entry name" value="4FE4S_FER_2"/>
    <property type="match status" value="1"/>
</dbReference>
<reference evidence="11" key="2">
    <citation type="submission" date="2020-09" db="EMBL/GenBank/DDBJ databases">
        <authorList>
            <person name="Sun Q."/>
            <person name="Ohkuma M."/>
        </authorList>
    </citation>
    <scope>NUCLEOTIDE SEQUENCE</scope>
    <source>
        <strain evidence="11">JCM 31311</strain>
    </source>
</reference>
<proteinExistence type="predicted"/>
<reference evidence="11" key="1">
    <citation type="journal article" date="2014" name="Int. J. Syst. Evol. Microbiol.">
        <title>Complete genome sequence of Corynebacterium casei LMG S-19264T (=DSM 44701T), isolated from a smear-ripened cheese.</title>
        <authorList>
            <consortium name="US DOE Joint Genome Institute (JGI-PGF)"/>
            <person name="Walter F."/>
            <person name="Albersmeier A."/>
            <person name="Kalinowski J."/>
            <person name="Ruckert C."/>
        </authorList>
    </citation>
    <scope>NUCLEOTIDE SEQUENCE</scope>
    <source>
        <strain evidence="11">JCM 31311</strain>
    </source>
</reference>
<evidence type="ECO:0000256" key="8">
    <source>
        <dbReference type="ARBA" id="ARBA00023014"/>
    </source>
</evidence>
<keyword evidence="6 9" id="KW-0249">Electron transport</keyword>
<keyword evidence="4 9" id="KW-0004">4Fe-4S</keyword>
<keyword evidence="3 9" id="KW-0813">Transport</keyword>
<dbReference type="PANTHER" id="PTHR42859">
    <property type="entry name" value="OXIDOREDUCTASE"/>
    <property type="match status" value="1"/>
</dbReference>
<keyword evidence="12" id="KW-1185">Reference proteome</keyword>
<evidence type="ECO:0000256" key="5">
    <source>
        <dbReference type="ARBA" id="ARBA00022723"/>
    </source>
</evidence>
<name>A0A918BW03_9DEIO</name>
<evidence type="ECO:0000313" key="12">
    <source>
        <dbReference type="Proteomes" id="UP000603865"/>
    </source>
</evidence>
<protein>
    <recommendedName>
        <fullName evidence="9">Ferredoxin</fullName>
    </recommendedName>
</protein>
<evidence type="ECO:0000259" key="10">
    <source>
        <dbReference type="PROSITE" id="PS51379"/>
    </source>
</evidence>
<dbReference type="EMBL" id="BMQL01000001">
    <property type="protein sequence ID" value="GGQ95590.1"/>
    <property type="molecule type" value="Genomic_DNA"/>
</dbReference>
<evidence type="ECO:0000256" key="7">
    <source>
        <dbReference type="ARBA" id="ARBA00023004"/>
    </source>
</evidence>
<dbReference type="InterPro" id="IPR017900">
    <property type="entry name" value="4Fe4S_Fe_S_CS"/>
</dbReference>
<evidence type="ECO:0000256" key="4">
    <source>
        <dbReference type="ARBA" id="ARBA00022485"/>
    </source>
</evidence>
<dbReference type="Gene3D" id="3.30.70.20">
    <property type="match status" value="1"/>
</dbReference>
<dbReference type="AlphaFoldDB" id="A0A918BW03"/>
<dbReference type="GO" id="GO:0051539">
    <property type="term" value="F:4 iron, 4 sulfur cluster binding"/>
    <property type="evidence" value="ECO:0007669"/>
    <property type="project" value="UniProtKB-UniRule"/>
</dbReference>
<keyword evidence="5 9" id="KW-0479">Metal-binding</keyword>
<evidence type="ECO:0000256" key="1">
    <source>
        <dbReference type="ARBA" id="ARBA00001927"/>
    </source>
</evidence>
<evidence type="ECO:0000256" key="6">
    <source>
        <dbReference type="ARBA" id="ARBA00022982"/>
    </source>
</evidence>
<dbReference type="GO" id="GO:0009055">
    <property type="term" value="F:electron transfer activity"/>
    <property type="evidence" value="ECO:0007669"/>
    <property type="project" value="UniProtKB-UniRule"/>
</dbReference>
<organism evidence="11 12">
    <name type="scientific">Deinococcus ruber</name>
    <dbReference type="NCBI Taxonomy" id="1848197"/>
    <lineage>
        <taxon>Bacteria</taxon>
        <taxon>Thermotogati</taxon>
        <taxon>Deinococcota</taxon>
        <taxon>Deinococci</taxon>
        <taxon>Deinococcales</taxon>
        <taxon>Deinococcaceae</taxon>
        <taxon>Deinococcus</taxon>
    </lineage>
</organism>
<accession>A0A918BW03</accession>
<comment type="cofactor">
    <cofactor evidence="2 9">
        <name>[4Fe-4S] cluster</name>
        <dbReference type="ChEBI" id="CHEBI:49883"/>
    </cofactor>
</comment>
<evidence type="ECO:0000256" key="2">
    <source>
        <dbReference type="ARBA" id="ARBA00001966"/>
    </source>
</evidence>
<evidence type="ECO:0000313" key="11">
    <source>
        <dbReference type="EMBL" id="GGQ95590.1"/>
    </source>
</evidence>
<dbReference type="InterPro" id="IPR050294">
    <property type="entry name" value="RnfB_subfamily"/>
</dbReference>
<dbReference type="GO" id="GO:0046872">
    <property type="term" value="F:metal ion binding"/>
    <property type="evidence" value="ECO:0007669"/>
    <property type="project" value="UniProtKB-UniRule"/>
</dbReference>
<dbReference type="PROSITE" id="PS00198">
    <property type="entry name" value="4FE4S_FER_1"/>
    <property type="match status" value="1"/>
</dbReference>
<dbReference type="RefSeq" id="WP_189087970.1">
    <property type="nucleotide sequence ID" value="NZ_BMQL01000001.1"/>
</dbReference>
<keyword evidence="8 9" id="KW-0411">Iron-sulfur</keyword>
<comment type="function">
    <text evidence="9">Ferredoxins are iron-sulfur proteins that transfer electrons in a wide variety of metabolic reactions.</text>
</comment>
<dbReference type="InterPro" id="IPR017896">
    <property type="entry name" value="4Fe4S_Fe-S-bd"/>
</dbReference>
<dbReference type="InterPro" id="IPR000813">
    <property type="entry name" value="7Fe_ferredoxin"/>
</dbReference>
<keyword evidence="7 9" id="KW-0408">Iron</keyword>